<dbReference type="PANTHER" id="PTHR42866:SF1">
    <property type="entry name" value="SPORE COAT POLYSACCHARIDE BIOSYNTHESIS PROTEIN SPSF"/>
    <property type="match status" value="1"/>
</dbReference>
<dbReference type="InterPro" id="IPR003329">
    <property type="entry name" value="Cytidylyl_trans"/>
</dbReference>
<reference evidence="2" key="1">
    <citation type="journal article" date="2019" name="Int. J. Syst. Evol. Microbiol.">
        <title>The Global Catalogue of Microorganisms (GCM) 10K type strain sequencing project: providing services to taxonomists for standard genome sequencing and annotation.</title>
        <authorList>
            <consortium name="The Broad Institute Genomics Platform"/>
            <consortium name="The Broad Institute Genome Sequencing Center for Infectious Disease"/>
            <person name="Wu L."/>
            <person name="Ma J."/>
        </authorList>
    </citation>
    <scope>NUCLEOTIDE SEQUENCE [LARGE SCALE GENOMIC DNA]</scope>
    <source>
        <strain evidence="2">CGMCC 1.12749</strain>
    </source>
</reference>
<keyword evidence="2" id="KW-1185">Reference proteome</keyword>
<dbReference type="Proteomes" id="UP000634043">
    <property type="component" value="Unassembled WGS sequence"/>
</dbReference>
<sequence>MVKVGAIIQVRLGSERLPGKALLPLPFGETTSLLEHVVTNAHAAQSLQQTIIATTTRSADDAIEAFCSAREIPCLRGSADDVLDRFRQAAHTSELDLIVRLTGDNPFVMPETIDQAVEKLLQTASDYTITTGLPLGTNVEVFTRQTLEKAAAQATAEADREHVTPYIRREAGFRRKILPFDSPIEVLRLTVDYPTDYALAALLFERLWKPGQSITHEAIGQLLHEQPWLQEINAANAQRQVFVTEEDEIAAARKLLQAGGFSRALLKLG</sequence>
<evidence type="ECO:0000313" key="2">
    <source>
        <dbReference type="Proteomes" id="UP000634043"/>
    </source>
</evidence>
<dbReference type="EMBL" id="BMFP01000007">
    <property type="protein sequence ID" value="GGG27303.1"/>
    <property type="molecule type" value="Genomic_DNA"/>
</dbReference>
<accession>A0ABQ1WFZ4</accession>
<proteinExistence type="predicted"/>
<name>A0ABQ1WFZ4_9BACT</name>
<evidence type="ECO:0000313" key="1">
    <source>
        <dbReference type="EMBL" id="GGG27303.1"/>
    </source>
</evidence>
<protein>
    <recommendedName>
        <fullName evidence="3">3-deoxy-manno-octulosonate cytidylyltransferase</fullName>
    </recommendedName>
</protein>
<dbReference type="PANTHER" id="PTHR42866">
    <property type="entry name" value="3-DEOXY-MANNO-OCTULOSONATE CYTIDYLYLTRANSFERASE"/>
    <property type="match status" value="1"/>
</dbReference>
<dbReference type="Gene3D" id="3.90.550.10">
    <property type="entry name" value="Spore Coat Polysaccharide Biosynthesis Protein SpsA, Chain A"/>
    <property type="match status" value="1"/>
</dbReference>
<dbReference type="Pfam" id="PF02348">
    <property type="entry name" value="CTP_transf_3"/>
    <property type="match status" value="1"/>
</dbReference>
<dbReference type="RefSeq" id="WP_188502693.1">
    <property type="nucleotide sequence ID" value="NZ_BMFP01000007.1"/>
</dbReference>
<gene>
    <name evidence="1" type="ORF">GCM10011323_33540</name>
</gene>
<dbReference type="SUPFAM" id="SSF53448">
    <property type="entry name" value="Nucleotide-diphospho-sugar transferases"/>
    <property type="match status" value="1"/>
</dbReference>
<evidence type="ECO:0008006" key="3">
    <source>
        <dbReference type="Google" id="ProtNLM"/>
    </source>
</evidence>
<comment type="caution">
    <text evidence="1">The sequence shown here is derived from an EMBL/GenBank/DDBJ whole genome shotgun (WGS) entry which is preliminary data.</text>
</comment>
<organism evidence="1 2">
    <name type="scientific">Pontibacter amylolyticus</name>
    <dbReference type="NCBI Taxonomy" id="1424080"/>
    <lineage>
        <taxon>Bacteria</taxon>
        <taxon>Pseudomonadati</taxon>
        <taxon>Bacteroidota</taxon>
        <taxon>Cytophagia</taxon>
        <taxon>Cytophagales</taxon>
        <taxon>Hymenobacteraceae</taxon>
        <taxon>Pontibacter</taxon>
    </lineage>
</organism>
<dbReference type="InterPro" id="IPR029044">
    <property type="entry name" value="Nucleotide-diphossugar_trans"/>
</dbReference>